<evidence type="ECO:0000256" key="4">
    <source>
        <dbReference type="ARBA" id="ARBA00022692"/>
    </source>
</evidence>
<evidence type="ECO:0000256" key="10">
    <source>
        <dbReference type="SAM" id="Phobius"/>
    </source>
</evidence>
<gene>
    <name evidence="12" type="ORF">NEMVEDRAFT_v1g11702</name>
</gene>
<keyword evidence="6 10" id="KW-1133">Transmembrane helix</keyword>
<feature type="non-terminal residue" evidence="12">
    <location>
        <position position="518"/>
    </location>
</feature>
<dbReference type="STRING" id="45351.A7SYJ2"/>
<keyword evidence="2" id="KW-1003">Cell membrane</keyword>
<evidence type="ECO:0000256" key="1">
    <source>
        <dbReference type="ARBA" id="ARBA00004236"/>
    </source>
</evidence>
<dbReference type="eggNOG" id="KOG0619">
    <property type="taxonomic scope" value="Eukaryota"/>
</dbReference>
<dbReference type="AlphaFoldDB" id="A7SYJ2"/>
<evidence type="ECO:0000256" key="9">
    <source>
        <dbReference type="SAM" id="MobiDB-lite"/>
    </source>
</evidence>
<feature type="transmembrane region" description="Helical" evidence="10">
    <location>
        <begin position="309"/>
        <end position="330"/>
    </location>
</feature>
<dbReference type="InterPro" id="IPR032675">
    <property type="entry name" value="LRR_dom_sf"/>
</dbReference>
<feature type="domain" description="LRRC8 pannexin-like TM region" evidence="11">
    <location>
        <begin position="1"/>
        <end position="332"/>
    </location>
</feature>
<evidence type="ECO:0000259" key="11">
    <source>
        <dbReference type="Pfam" id="PF12534"/>
    </source>
</evidence>
<evidence type="ECO:0000256" key="2">
    <source>
        <dbReference type="ARBA" id="ARBA00022475"/>
    </source>
</evidence>
<evidence type="ECO:0000256" key="6">
    <source>
        <dbReference type="ARBA" id="ARBA00022989"/>
    </source>
</evidence>
<dbReference type="GO" id="GO:0005886">
    <property type="term" value="C:plasma membrane"/>
    <property type="evidence" value="ECO:0007669"/>
    <property type="project" value="UniProtKB-SubCell"/>
</dbReference>
<dbReference type="HOGENOM" id="CLU_019019_1_0_1"/>
<dbReference type="PANTHER" id="PTHR48051:SF54">
    <property type="entry name" value="LEUCINE-RICH REPEAT-CONTAINING PROTEIN"/>
    <property type="match status" value="1"/>
</dbReference>
<keyword evidence="3" id="KW-0433">Leucine-rich repeat</keyword>
<evidence type="ECO:0000256" key="8">
    <source>
        <dbReference type="ARBA" id="ARBA00023157"/>
    </source>
</evidence>
<dbReference type="InterPro" id="IPR021040">
    <property type="entry name" value="LRRC8_Pannexin-like"/>
</dbReference>
<feature type="transmembrane region" description="Helical" evidence="10">
    <location>
        <begin position="27"/>
        <end position="45"/>
    </location>
</feature>
<dbReference type="FunCoup" id="A7SYJ2">
    <property type="interactions" value="315"/>
</dbReference>
<reference evidence="12 13" key="1">
    <citation type="journal article" date="2007" name="Science">
        <title>Sea anemone genome reveals ancestral eumetazoan gene repertoire and genomic organization.</title>
        <authorList>
            <person name="Putnam N.H."/>
            <person name="Srivastava M."/>
            <person name="Hellsten U."/>
            <person name="Dirks B."/>
            <person name="Chapman J."/>
            <person name="Salamov A."/>
            <person name="Terry A."/>
            <person name="Shapiro H."/>
            <person name="Lindquist E."/>
            <person name="Kapitonov V.V."/>
            <person name="Jurka J."/>
            <person name="Genikhovich G."/>
            <person name="Grigoriev I.V."/>
            <person name="Lucas S.M."/>
            <person name="Steele R.E."/>
            <person name="Finnerty J.R."/>
            <person name="Technau U."/>
            <person name="Martindale M.Q."/>
            <person name="Rokhsar D.S."/>
        </authorList>
    </citation>
    <scope>NUCLEOTIDE SEQUENCE [LARGE SCALE GENOMIC DNA]</scope>
    <source>
        <strain evidence="13">CH2 X CH6</strain>
    </source>
</reference>
<evidence type="ECO:0000256" key="7">
    <source>
        <dbReference type="ARBA" id="ARBA00023136"/>
    </source>
</evidence>
<dbReference type="InterPro" id="IPR050216">
    <property type="entry name" value="LRR_domain-containing"/>
</dbReference>
<evidence type="ECO:0000256" key="5">
    <source>
        <dbReference type="ARBA" id="ARBA00022737"/>
    </source>
</evidence>
<dbReference type="Pfam" id="PF13855">
    <property type="entry name" value="LRR_8"/>
    <property type="match status" value="1"/>
</dbReference>
<dbReference type="SUPFAM" id="SSF52058">
    <property type="entry name" value="L domain-like"/>
    <property type="match status" value="1"/>
</dbReference>
<dbReference type="OMA" id="RGIQYEL"/>
<dbReference type="InParanoid" id="A7SYJ2"/>
<name>A7SYJ2_NEMVE</name>
<protein>
    <recommendedName>
        <fullName evidence="11">LRRC8 pannexin-like TM region domain-containing protein</fullName>
    </recommendedName>
</protein>
<keyword evidence="8" id="KW-1015">Disulfide bond</keyword>
<dbReference type="Proteomes" id="UP000001593">
    <property type="component" value="Unassembled WGS sequence"/>
</dbReference>
<evidence type="ECO:0000313" key="12">
    <source>
        <dbReference type="EMBL" id="EDO31227.1"/>
    </source>
</evidence>
<keyword evidence="5" id="KW-0677">Repeat</keyword>
<dbReference type="PhylomeDB" id="A7SYJ2"/>
<dbReference type="PANTHER" id="PTHR48051">
    <property type="match status" value="1"/>
</dbReference>
<comment type="subcellular location">
    <subcellularLocation>
        <location evidence="1">Cell membrane</location>
    </subcellularLocation>
</comment>
<proteinExistence type="predicted"/>
<accession>A7SYJ2</accession>
<evidence type="ECO:0000313" key="13">
    <source>
        <dbReference type="Proteomes" id="UP000001593"/>
    </source>
</evidence>
<feature type="compositionally biased region" description="Basic and acidic residues" evidence="9">
    <location>
        <begin position="193"/>
        <end position="204"/>
    </location>
</feature>
<dbReference type="EMBL" id="DS469924">
    <property type="protein sequence ID" value="EDO31227.1"/>
    <property type="molecule type" value="Genomic_DNA"/>
</dbReference>
<sequence>MFPIGQLTRFEVNNSNYRLLKPWWDVFTDYLSAAMLVVAVLAGLMQASNGNLVCLPAVDCHPGMNEDIQIKNGSCASYLHDYSNSSVITQSKTLLIKLQDRRQYDFIEAECSQKAVHGFTSYFPLIIFVQALILIIVDNFWLKFPHTSAVVEHFIMLVVECFDAPGTCLAVSNTLWETSISRVIENEGNDVETGPKPRALESQRDGLPVSDTQPKKTTEALEISEAIKAKSLYEKVKQFQGDVETKGGIFTLRNIYLTQSVLQAMFSLVFIGVDAGYHKKLNQTIKCEIDEVISENYTYFKCSNVISQYFWVTLVIYYVLLVPYSVISLYTCCWTKCMKQNYDFKEEKSNREILHLSDIRSATGDFAFMLYLLNKYSKLYLLKFAVFMSEKNKEMVRDFVLCKEWPLGKLLRLTEDGGRTLRLTDLNGIPTTVFEITELDSLLLENCILTEEDFKRKNWANFHLRSLSLINCNLESIPDAILKQSSLKKLDLSRNRIKSIPAQIEELSNLETLNLASN</sequence>
<feature type="region of interest" description="Disordered" evidence="9">
    <location>
        <begin position="187"/>
        <end position="213"/>
    </location>
</feature>
<dbReference type="Gene3D" id="3.80.10.10">
    <property type="entry name" value="Ribonuclease Inhibitor"/>
    <property type="match status" value="1"/>
</dbReference>
<feature type="transmembrane region" description="Helical" evidence="10">
    <location>
        <begin position="122"/>
        <end position="142"/>
    </location>
</feature>
<organism evidence="12 13">
    <name type="scientific">Nematostella vectensis</name>
    <name type="common">Starlet sea anemone</name>
    <dbReference type="NCBI Taxonomy" id="45351"/>
    <lineage>
        <taxon>Eukaryota</taxon>
        <taxon>Metazoa</taxon>
        <taxon>Cnidaria</taxon>
        <taxon>Anthozoa</taxon>
        <taxon>Hexacorallia</taxon>
        <taxon>Actiniaria</taxon>
        <taxon>Edwardsiidae</taxon>
        <taxon>Nematostella</taxon>
    </lineage>
</organism>
<keyword evidence="7 10" id="KW-0472">Membrane</keyword>
<dbReference type="Pfam" id="PF12534">
    <property type="entry name" value="Pannexin_like"/>
    <property type="match status" value="1"/>
</dbReference>
<keyword evidence="13" id="KW-1185">Reference proteome</keyword>
<dbReference type="KEGG" id="nve:5502108"/>
<keyword evidence="4 10" id="KW-0812">Transmembrane</keyword>
<dbReference type="InterPro" id="IPR001611">
    <property type="entry name" value="Leu-rich_rpt"/>
</dbReference>
<dbReference type="PROSITE" id="PS51450">
    <property type="entry name" value="LRR"/>
    <property type="match status" value="1"/>
</dbReference>
<evidence type="ECO:0000256" key="3">
    <source>
        <dbReference type="ARBA" id="ARBA00022614"/>
    </source>
</evidence>